<organism evidence="2 3">
    <name type="scientific">Cyclotella cryptica</name>
    <dbReference type="NCBI Taxonomy" id="29204"/>
    <lineage>
        <taxon>Eukaryota</taxon>
        <taxon>Sar</taxon>
        <taxon>Stramenopiles</taxon>
        <taxon>Ochrophyta</taxon>
        <taxon>Bacillariophyta</taxon>
        <taxon>Coscinodiscophyceae</taxon>
        <taxon>Thalassiosirophycidae</taxon>
        <taxon>Stephanodiscales</taxon>
        <taxon>Stephanodiscaceae</taxon>
        <taxon>Cyclotella</taxon>
    </lineage>
</organism>
<protein>
    <submittedName>
        <fullName evidence="2">Uncharacterized protein</fullName>
    </submittedName>
</protein>
<name>A0ABD3QMD2_9STRA</name>
<keyword evidence="1" id="KW-1133">Transmembrane helix</keyword>
<sequence length="219" mass="24429">MATPAKPSCNRVNPKLLARLTLFVAAALYATTLTLTIRNHASNTIQTPIVGNPPTNLLLPTITHIHTNSTDESIAYYLTQKWNLTTPHAPALLLRQFSLQIKYNPPSDFLHFHHIPKTGGTTISDLLDQIFGPDAVLPGSRRSEPIQFHEFDNTTTTLLLFPMDTNGSPHYKVSYGHTRLRPIHGPNRTRFSIRWETYSSSPRPSPSSLPVLAFFSCSC</sequence>
<gene>
    <name evidence="2" type="ORF">HJC23_004643</name>
</gene>
<accession>A0ABD3QMD2</accession>
<dbReference type="EMBL" id="JABMIG020000043">
    <property type="protein sequence ID" value="KAL3798855.1"/>
    <property type="molecule type" value="Genomic_DNA"/>
</dbReference>
<evidence type="ECO:0000256" key="1">
    <source>
        <dbReference type="SAM" id="Phobius"/>
    </source>
</evidence>
<keyword evidence="3" id="KW-1185">Reference proteome</keyword>
<evidence type="ECO:0000313" key="2">
    <source>
        <dbReference type="EMBL" id="KAL3798855.1"/>
    </source>
</evidence>
<keyword evidence="1" id="KW-0472">Membrane</keyword>
<evidence type="ECO:0000313" key="3">
    <source>
        <dbReference type="Proteomes" id="UP001516023"/>
    </source>
</evidence>
<comment type="caution">
    <text evidence="2">The sequence shown here is derived from an EMBL/GenBank/DDBJ whole genome shotgun (WGS) entry which is preliminary data.</text>
</comment>
<dbReference type="AlphaFoldDB" id="A0ABD3QMD2"/>
<reference evidence="2 3" key="1">
    <citation type="journal article" date="2020" name="G3 (Bethesda)">
        <title>Improved Reference Genome for Cyclotella cryptica CCMP332, a Model for Cell Wall Morphogenesis, Salinity Adaptation, and Lipid Production in Diatoms (Bacillariophyta).</title>
        <authorList>
            <person name="Roberts W.R."/>
            <person name="Downey K.M."/>
            <person name="Ruck E.C."/>
            <person name="Traller J.C."/>
            <person name="Alverson A.J."/>
        </authorList>
    </citation>
    <scope>NUCLEOTIDE SEQUENCE [LARGE SCALE GENOMIC DNA]</scope>
    <source>
        <strain evidence="2 3">CCMP332</strain>
    </source>
</reference>
<dbReference type="Proteomes" id="UP001516023">
    <property type="component" value="Unassembled WGS sequence"/>
</dbReference>
<proteinExistence type="predicted"/>
<keyword evidence="1" id="KW-0812">Transmembrane</keyword>
<feature type="transmembrane region" description="Helical" evidence="1">
    <location>
        <begin position="16"/>
        <end position="37"/>
    </location>
</feature>